<dbReference type="Gene3D" id="1.20.120.450">
    <property type="entry name" value="dinb family like domain"/>
    <property type="match status" value="1"/>
</dbReference>
<protein>
    <recommendedName>
        <fullName evidence="3">DinB family protein</fullName>
    </recommendedName>
</protein>
<dbReference type="RefSeq" id="WP_091465121.1">
    <property type="nucleotide sequence ID" value="NZ_FOEI01000001.1"/>
</dbReference>
<dbReference type="PANTHER" id="PTHR39473:SF1">
    <property type="entry name" value="DINB-LIKE DOMAIN-CONTAINING PROTEIN"/>
    <property type="match status" value="1"/>
</dbReference>
<dbReference type="EMBL" id="FOEI01000001">
    <property type="protein sequence ID" value="SEP62931.1"/>
    <property type="molecule type" value="Genomic_DNA"/>
</dbReference>
<dbReference type="PANTHER" id="PTHR39473">
    <property type="match status" value="1"/>
</dbReference>
<dbReference type="Proteomes" id="UP000198648">
    <property type="component" value="Unassembled WGS sequence"/>
</dbReference>
<dbReference type="InterPro" id="IPR034660">
    <property type="entry name" value="DinB/YfiT-like"/>
</dbReference>
<dbReference type="OrthoDB" id="1162179at2"/>
<evidence type="ECO:0000313" key="1">
    <source>
        <dbReference type="EMBL" id="SEP62931.1"/>
    </source>
</evidence>
<accession>A0A1H8ZF11</accession>
<keyword evidence="2" id="KW-1185">Reference proteome</keyword>
<evidence type="ECO:0000313" key="2">
    <source>
        <dbReference type="Proteomes" id="UP000198648"/>
    </source>
</evidence>
<gene>
    <name evidence="1" type="ORF">SAMN05444005_101671</name>
</gene>
<reference evidence="1 2" key="1">
    <citation type="submission" date="2016-10" db="EMBL/GenBank/DDBJ databases">
        <authorList>
            <person name="de Groot N.N."/>
        </authorList>
    </citation>
    <scope>NUCLEOTIDE SEQUENCE [LARGE SCALE GENOMIC DNA]</scope>
    <source>
        <strain evidence="1 2">DSM 27078</strain>
    </source>
</reference>
<dbReference type="AlphaFoldDB" id="A0A1H8ZF11"/>
<sequence length="162" mass="19054">MNFTLVKQTLSELQHLLNQISEEDFSKPIQYLSNASIGEHTRHIIELFQCVLNSYEIGLLNYDNRERNLFIQTNPSFAIEKIDEICNGIEKENKELILESNFFNEISRMNTNYFREVIYNLEHCIHHQALIKVAVFEFEYLNVNENFGVAPSTIVYRNQCAQ</sequence>
<proteinExistence type="predicted"/>
<organism evidence="1 2">
    <name type="scientific">Flavobacterium urocaniciphilum</name>
    <dbReference type="NCBI Taxonomy" id="1299341"/>
    <lineage>
        <taxon>Bacteria</taxon>
        <taxon>Pseudomonadati</taxon>
        <taxon>Bacteroidota</taxon>
        <taxon>Flavobacteriia</taxon>
        <taxon>Flavobacteriales</taxon>
        <taxon>Flavobacteriaceae</taxon>
        <taxon>Flavobacterium</taxon>
    </lineage>
</organism>
<name>A0A1H8ZF11_9FLAO</name>
<evidence type="ECO:0008006" key="3">
    <source>
        <dbReference type="Google" id="ProtNLM"/>
    </source>
</evidence>
<dbReference type="STRING" id="1299341.SAMN05444005_101671"/>